<reference evidence="1 2" key="1">
    <citation type="submission" date="2024-06" db="EMBL/GenBank/DDBJ databases">
        <title>The Natural Products Discovery Center: Release of the First 8490 Sequenced Strains for Exploring Actinobacteria Biosynthetic Diversity.</title>
        <authorList>
            <person name="Kalkreuter E."/>
            <person name="Kautsar S.A."/>
            <person name="Yang D."/>
            <person name="Bader C.D."/>
            <person name="Teijaro C.N."/>
            <person name="Fluegel L."/>
            <person name="Davis C.M."/>
            <person name="Simpson J.R."/>
            <person name="Lauterbach L."/>
            <person name="Steele A.D."/>
            <person name="Gui C."/>
            <person name="Meng S."/>
            <person name="Li G."/>
            <person name="Viehrig K."/>
            <person name="Ye F."/>
            <person name="Su P."/>
            <person name="Kiefer A.F."/>
            <person name="Nichols A."/>
            <person name="Cepeda A.J."/>
            <person name="Yan W."/>
            <person name="Fan B."/>
            <person name="Jiang Y."/>
            <person name="Adhikari A."/>
            <person name="Zheng C.-J."/>
            <person name="Schuster L."/>
            <person name="Cowan T.M."/>
            <person name="Smanski M.J."/>
            <person name="Chevrette M.G."/>
            <person name="De Carvalho L.P.S."/>
            <person name="Shen B."/>
        </authorList>
    </citation>
    <scope>NUCLEOTIDE SEQUENCE [LARGE SCALE GENOMIC DNA]</scope>
    <source>
        <strain evidence="1 2">NPDC033039</strain>
    </source>
</reference>
<organism evidence="1 2">
    <name type="scientific">Streptomyces catenulae</name>
    <dbReference type="NCBI Taxonomy" id="66875"/>
    <lineage>
        <taxon>Bacteria</taxon>
        <taxon>Bacillati</taxon>
        <taxon>Actinomycetota</taxon>
        <taxon>Actinomycetes</taxon>
        <taxon>Kitasatosporales</taxon>
        <taxon>Streptomycetaceae</taxon>
        <taxon>Streptomyces</taxon>
    </lineage>
</organism>
<proteinExistence type="predicted"/>
<protein>
    <submittedName>
        <fullName evidence="1">Uncharacterized protein</fullName>
    </submittedName>
</protein>
<evidence type="ECO:0000313" key="1">
    <source>
        <dbReference type="EMBL" id="MEU3709035.1"/>
    </source>
</evidence>
<dbReference type="Proteomes" id="UP001550853">
    <property type="component" value="Unassembled WGS sequence"/>
</dbReference>
<dbReference type="EMBL" id="JBEZVI010000002">
    <property type="protein sequence ID" value="MEU3709035.1"/>
    <property type="molecule type" value="Genomic_DNA"/>
</dbReference>
<name>A0ABV2YTF9_9ACTN</name>
<accession>A0ABV2YTF9</accession>
<gene>
    <name evidence="1" type="ORF">AB0E61_02930</name>
</gene>
<dbReference type="RefSeq" id="WP_030287002.1">
    <property type="nucleotide sequence ID" value="NZ_JBEZVI010000002.1"/>
</dbReference>
<evidence type="ECO:0000313" key="2">
    <source>
        <dbReference type="Proteomes" id="UP001550853"/>
    </source>
</evidence>
<comment type="caution">
    <text evidence="1">The sequence shown here is derived from an EMBL/GenBank/DDBJ whole genome shotgun (WGS) entry which is preliminary data.</text>
</comment>
<sequence length="63" mass="7015">MAARIIVHSPSPTGGRKVHADGEILGVRDIKEFLRRLGLDSDDVDLEDTTLIEWRDGGPTVWM</sequence>
<keyword evidence="2" id="KW-1185">Reference proteome</keyword>